<evidence type="ECO:0000313" key="2">
    <source>
        <dbReference type="Proteomes" id="UP000054630"/>
    </source>
</evidence>
<accession>A0A0V0RI15</accession>
<gene>
    <name evidence="1" type="ORF">T07_3432</name>
</gene>
<evidence type="ECO:0000313" key="1">
    <source>
        <dbReference type="EMBL" id="KRX13877.1"/>
    </source>
</evidence>
<dbReference type="Proteomes" id="UP000054630">
    <property type="component" value="Unassembled WGS sequence"/>
</dbReference>
<sequence length="306" mass="33861">MKKANSSDWESFEATVAFRRPLPLLMFRFCGLYMFRDDQLYGSYPNHSVIARYLLANLIWTAADAPKLCSFCSPLARHADGVLMASPPPGGATISCCSPLWSSDNAPLEHGSLNYRLDDLQGSGLVYLCPDCSCPRVRHVGSHGCEQSNVGTRRNYRAGKLRSALAVAIGRMVKICSSTDTFGLTTRRVDPFRSQDVAQRSKQMNSEGKNKETMNKHAYLLLSANANSGIFTMLRTLCQIKSLSDPGSEPLLVLSGNVTAGDLRRVNRVYAQKQRQVAQYTGEYNNGTRTLEQFLAALMYITPEPI</sequence>
<organism evidence="1 2">
    <name type="scientific">Trichinella nelsoni</name>
    <dbReference type="NCBI Taxonomy" id="6336"/>
    <lineage>
        <taxon>Eukaryota</taxon>
        <taxon>Metazoa</taxon>
        <taxon>Ecdysozoa</taxon>
        <taxon>Nematoda</taxon>
        <taxon>Enoplea</taxon>
        <taxon>Dorylaimia</taxon>
        <taxon>Trichinellida</taxon>
        <taxon>Trichinellidae</taxon>
        <taxon>Trichinella</taxon>
    </lineage>
</organism>
<dbReference type="EMBL" id="JYDL01000180">
    <property type="protein sequence ID" value="KRX13877.1"/>
    <property type="molecule type" value="Genomic_DNA"/>
</dbReference>
<comment type="caution">
    <text evidence="1">The sequence shown here is derived from an EMBL/GenBank/DDBJ whole genome shotgun (WGS) entry which is preliminary data.</text>
</comment>
<keyword evidence="2" id="KW-1185">Reference proteome</keyword>
<dbReference type="AlphaFoldDB" id="A0A0V0RI15"/>
<name>A0A0V0RI15_9BILA</name>
<reference evidence="1 2" key="1">
    <citation type="submission" date="2015-01" db="EMBL/GenBank/DDBJ databases">
        <title>Evolution of Trichinella species and genotypes.</title>
        <authorList>
            <person name="Korhonen P.K."/>
            <person name="Edoardo P."/>
            <person name="Giuseppe L.R."/>
            <person name="Gasser R.B."/>
        </authorList>
    </citation>
    <scope>NUCLEOTIDE SEQUENCE [LARGE SCALE GENOMIC DNA]</scope>
    <source>
        <strain evidence="1">ISS37</strain>
    </source>
</reference>
<proteinExistence type="predicted"/>
<protein>
    <submittedName>
        <fullName evidence="1">Uncharacterized protein</fullName>
    </submittedName>
</protein>